<dbReference type="PANTHER" id="PTHR44757">
    <property type="entry name" value="DIGUANYLATE CYCLASE DGCP"/>
    <property type="match status" value="1"/>
</dbReference>
<dbReference type="InterPro" id="IPR013656">
    <property type="entry name" value="PAS_4"/>
</dbReference>
<dbReference type="SMART" id="SM00304">
    <property type="entry name" value="HAMP"/>
    <property type="match status" value="1"/>
</dbReference>
<dbReference type="EMBL" id="CP101508">
    <property type="protein sequence ID" value="UTV26681.1"/>
    <property type="molecule type" value="Genomic_DNA"/>
</dbReference>
<dbReference type="Pfam" id="PF13426">
    <property type="entry name" value="PAS_9"/>
    <property type="match status" value="1"/>
</dbReference>
<dbReference type="PROSITE" id="PS50887">
    <property type="entry name" value="GGDEF"/>
    <property type="match status" value="1"/>
</dbReference>
<evidence type="ECO:0000256" key="1">
    <source>
        <dbReference type="SAM" id="Phobius"/>
    </source>
</evidence>
<evidence type="ECO:0000313" key="6">
    <source>
        <dbReference type="Proteomes" id="UP001057998"/>
    </source>
</evidence>
<name>A0ABY5GCU2_9GAMM</name>
<dbReference type="CDD" id="cd00130">
    <property type="entry name" value="PAS"/>
    <property type="match status" value="2"/>
</dbReference>
<dbReference type="Pfam" id="PF17152">
    <property type="entry name" value="CHASE8"/>
    <property type="match status" value="1"/>
</dbReference>
<dbReference type="InterPro" id="IPR052155">
    <property type="entry name" value="Biofilm_reg_signaling"/>
</dbReference>
<dbReference type="Gene3D" id="3.30.450.20">
    <property type="entry name" value="PAS domain"/>
    <property type="match status" value="2"/>
</dbReference>
<evidence type="ECO:0000259" key="2">
    <source>
        <dbReference type="PROSITE" id="PS50112"/>
    </source>
</evidence>
<gene>
    <name evidence="5" type="ORF">NNL38_09925</name>
</gene>
<protein>
    <submittedName>
        <fullName evidence="5">Diguanylate cyclase</fullName>
        <ecNumber evidence="5">2.7.7.65</ecNumber>
    </submittedName>
</protein>
<feature type="transmembrane region" description="Helical" evidence="1">
    <location>
        <begin position="164"/>
        <end position="182"/>
    </location>
</feature>
<dbReference type="InterPro" id="IPR000160">
    <property type="entry name" value="GGDEF_dom"/>
</dbReference>
<dbReference type="NCBIfam" id="TIGR00254">
    <property type="entry name" value="GGDEF"/>
    <property type="match status" value="1"/>
</dbReference>
<dbReference type="PANTHER" id="PTHR44757:SF2">
    <property type="entry name" value="BIOFILM ARCHITECTURE MAINTENANCE PROTEIN MBAA"/>
    <property type="match status" value="1"/>
</dbReference>
<proteinExistence type="predicted"/>
<dbReference type="SUPFAM" id="SSF55073">
    <property type="entry name" value="Nucleotide cyclase"/>
    <property type="match status" value="1"/>
</dbReference>
<dbReference type="CDD" id="cd06225">
    <property type="entry name" value="HAMP"/>
    <property type="match status" value="1"/>
</dbReference>
<dbReference type="RefSeq" id="WP_255387891.1">
    <property type="nucleotide sequence ID" value="NZ_CP101508.1"/>
</dbReference>
<dbReference type="InterPro" id="IPR003660">
    <property type="entry name" value="HAMP_dom"/>
</dbReference>
<keyword evidence="1" id="KW-0812">Transmembrane</keyword>
<feature type="domain" description="PAS" evidence="2">
    <location>
        <begin position="251"/>
        <end position="321"/>
    </location>
</feature>
<dbReference type="GO" id="GO:0052621">
    <property type="term" value="F:diguanylate cyclase activity"/>
    <property type="evidence" value="ECO:0007669"/>
    <property type="project" value="UniProtKB-EC"/>
</dbReference>
<dbReference type="SMART" id="SM00267">
    <property type="entry name" value="GGDEF"/>
    <property type="match status" value="1"/>
</dbReference>
<dbReference type="Proteomes" id="UP001057998">
    <property type="component" value="Chromosome 1"/>
</dbReference>
<dbReference type="Pfam" id="PF00990">
    <property type="entry name" value="GGDEF"/>
    <property type="match status" value="1"/>
</dbReference>
<dbReference type="InterPro" id="IPR035965">
    <property type="entry name" value="PAS-like_dom_sf"/>
</dbReference>
<dbReference type="SUPFAM" id="SSF55785">
    <property type="entry name" value="PYP-like sensor domain (PAS domain)"/>
    <property type="match status" value="2"/>
</dbReference>
<evidence type="ECO:0000259" key="3">
    <source>
        <dbReference type="PROSITE" id="PS50885"/>
    </source>
</evidence>
<dbReference type="InterPro" id="IPR043128">
    <property type="entry name" value="Rev_trsase/Diguanyl_cyclase"/>
</dbReference>
<organism evidence="5 6">
    <name type="scientific">Photobacterium atrarenae</name>
    <dbReference type="NCBI Taxonomy" id="865757"/>
    <lineage>
        <taxon>Bacteria</taxon>
        <taxon>Pseudomonadati</taxon>
        <taxon>Pseudomonadota</taxon>
        <taxon>Gammaproteobacteria</taxon>
        <taxon>Vibrionales</taxon>
        <taxon>Vibrionaceae</taxon>
        <taxon>Photobacterium</taxon>
    </lineage>
</organism>
<dbReference type="CDD" id="cd01949">
    <property type="entry name" value="GGDEF"/>
    <property type="match status" value="1"/>
</dbReference>
<dbReference type="SMART" id="SM00091">
    <property type="entry name" value="PAS"/>
    <property type="match status" value="2"/>
</dbReference>
<feature type="domain" description="HAMP" evidence="3">
    <location>
        <begin position="187"/>
        <end position="239"/>
    </location>
</feature>
<dbReference type="InterPro" id="IPR000014">
    <property type="entry name" value="PAS"/>
</dbReference>
<keyword evidence="5" id="KW-0548">Nucleotidyltransferase</keyword>
<feature type="domain" description="GGDEF" evidence="4">
    <location>
        <begin position="524"/>
        <end position="659"/>
    </location>
</feature>
<keyword evidence="5" id="KW-0808">Transferase</keyword>
<feature type="transmembrane region" description="Helical" evidence="1">
    <location>
        <begin position="14"/>
        <end position="34"/>
    </location>
</feature>
<feature type="domain" description="PAS" evidence="2">
    <location>
        <begin position="370"/>
        <end position="440"/>
    </location>
</feature>
<evidence type="ECO:0000313" key="5">
    <source>
        <dbReference type="EMBL" id="UTV26681.1"/>
    </source>
</evidence>
<accession>A0ABY5GCU2</accession>
<dbReference type="PROSITE" id="PS50885">
    <property type="entry name" value="HAMP"/>
    <property type="match status" value="1"/>
</dbReference>
<dbReference type="EC" id="2.7.7.65" evidence="5"/>
<dbReference type="SUPFAM" id="SSF158472">
    <property type="entry name" value="HAMP domain-like"/>
    <property type="match status" value="1"/>
</dbReference>
<dbReference type="Pfam" id="PF08448">
    <property type="entry name" value="PAS_4"/>
    <property type="match status" value="1"/>
</dbReference>
<evidence type="ECO:0000259" key="4">
    <source>
        <dbReference type="PROSITE" id="PS50887"/>
    </source>
</evidence>
<sequence length="665" mass="75536">MSKLMRRLSLSQRLSLPVMSVIILVFLCFQFITYQNYLKIEQQNLLTRTRLLASGVGMNLTAAVLFNDPIVGNEVLSAFKADPLVAWVRLERPDHTVFARYENPAVTFIPPSPEQQHQVVSQGHYFSDDLLYLIVPVTLENEPIAHMHIAVSLETLKEMRLTHFQVSFTLLLVIFAISAYVVNRIQYWVIQPITQLNQAMTSIIKNEKPAPIHPHTYDELGELVKCFNSMQAQLNERNAKIRATLRQLSDEKAFADDIIGTVQHALIVVNGQQQIILANEACRDVLELKPLNLTGMRIEEAMHPETPDTFQAQLQAALSGQRQFDHTVVIGANPNGETRYYQITSRPLHQQLQTLFAIENVTERQQAERQQKMAAKVFDSSQDAIMILSGGGKVQMVNPAFTQYLGYEAQEVIGRHFHRFIDVATFGRMEQLILRELERTGHWQGEINQRCKSGSYIPLLVRITNIKDSHELQTVLIASDLRSMKEMKRLEHLASHDPLTNLANRSKLCEEIGHLLSTQQQSQQLFAVLFIDLDDFKQINDSYGHNAGDLVLKIIAERLNRTVRRSDLVARLAGDEFVTIIYPISQQADVVQTSERILRRIKEPIKLEQGEQVGMSASIGCYYVHPEQGLAVEDILRRADKAMYGAKLSGKGQIIEFNTYHPSQP</sequence>
<keyword evidence="1" id="KW-0472">Membrane</keyword>
<keyword evidence="6" id="KW-1185">Reference proteome</keyword>
<dbReference type="InterPro" id="IPR033417">
    <property type="entry name" value="CHASE8"/>
</dbReference>
<dbReference type="Gene3D" id="3.30.70.270">
    <property type="match status" value="1"/>
</dbReference>
<dbReference type="NCBIfam" id="TIGR00229">
    <property type="entry name" value="sensory_box"/>
    <property type="match status" value="2"/>
</dbReference>
<dbReference type="PROSITE" id="PS50112">
    <property type="entry name" value="PAS"/>
    <property type="match status" value="2"/>
</dbReference>
<dbReference type="InterPro" id="IPR029787">
    <property type="entry name" value="Nucleotide_cyclase"/>
</dbReference>
<reference evidence="5" key="1">
    <citation type="submission" date="2022-07" db="EMBL/GenBank/DDBJ databases">
        <title>Genome sequencing of Photobacterium atrarenae GJH2-4.</title>
        <authorList>
            <person name="Park S.-J."/>
        </authorList>
    </citation>
    <scope>NUCLEOTIDE SEQUENCE</scope>
    <source>
        <strain evidence="5">GJH2-4</strain>
    </source>
</reference>
<dbReference type="Gene3D" id="6.10.340.10">
    <property type="match status" value="1"/>
</dbReference>
<keyword evidence="1" id="KW-1133">Transmembrane helix</keyword>